<dbReference type="InterPro" id="IPR012337">
    <property type="entry name" value="RNaseH-like_sf"/>
</dbReference>
<dbReference type="GO" id="GO:0043137">
    <property type="term" value="P:DNA replication, removal of RNA primer"/>
    <property type="evidence" value="ECO:0007669"/>
    <property type="project" value="TreeGrafter"/>
</dbReference>
<dbReference type="GO" id="GO:0003723">
    <property type="term" value="F:RNA binding"/>
    <property type="evidence" value="ECO:0007669"/>
    <property type="project" value="UniProtKB-UniRule"/>
</dbReference>
<reference evidence="12 13" key="1">
    <citation type="submission" date="2023-11" db="EMBL/GenBank/DDBJ databases">
        <authorList>
            <person name="Okamura Y."/>
        </authorList>
    </citation>
    <scope>NUCLEOTIDE SEQUENCE [LARGE SCALE GENOMIC DNA]</scope>
</reference>
<keyword evidence="6 9" id="KW-0255">Endonuclease</keyword>
<dbReference type="InterPro" id="IPR036397">
    <property type="entry name" value="RNaseH_sf"/>
</dbReference>
<dbReference type="Gene3D" id="1.10.10.460">
    <property type="entry name" value="Ribonuclease hii. Domain 2"/>
    <property type="match status" value="1"/>
</dbReference>
<comment type="function">
    <text evidence="10">Endonuclease that specifically degrades the RNA of RNA-DNA hybrids.</text>
</comment>
<feature type="binding site" evidence="9">
    <location>
        <position position="41"/>
    </location>
    <ligand>
        <name>a divalent metal cation</name>
        <dbReference type="ChEBI" id="CHEBI:60240"/>
    </ligand>
</feature>
<evidence type="ECO:0000313" key="12">
    <source>
        <dbReference type="EMBL" id="CAK1555321.1"/>
    </source>
</evidence>
<comment type="similarity">
    <text evidence="3">Belongs to the RNase HII family. Eukaryotic subfamily.</text>
</comment>
<dbReference type="NCBIfam" id="TIGR00729">
    <property type="entry name" value="ribonuclease HII"/>
    <property type="match status" value="1"/>
</dbReference>
<dbReference type="GO" id="GO:0046872">
    <property type="term" value="F:metal ion binding"/>
    <property type="evidence" value="ECO:0007669"/>
    <property type="project" value="UniProtKB-KW"/>
</dbReference>
<organism evidence="12 13">
    <name type="scientific">Leptosia nina</name>
    <dbReference type="NCBI Taxonomy" id="320188"/>
    <lineage>
        <taxon>Eukaryota</taxon>
        <taxon>Metazoa</taxon>
        <taxon>Ecdysozoa</taxon>
        <taxon>Arthropoda</taxon>
        <taxon>Hexapoda</taxon>
        <taxon>Insecta</taxon>
        <taxon>Pterygota</taxon>
        <taxon>Neoptera</taxon>
        <taxon>Endopterygota</taxon>
        <taxon>Lepidoptera</taxon>
        <taxon>Glossata</taxon>
        <taxon>Ditrysia</taxon>
        <taxon>Papilionoidea</taxon>
        <taxon>Pieridae</taxon>
        <taxon>Pierinae</taxon>
        <taxon>Leptosia</taxon>
    </lineage>
</organism>
<dbReference type="InterPro" id="IPR004649">
    <property type="entry name" value="RNase_H2_suA"/>
</dbReference>
<name>A0AAV1K2N4_9NEOP</name>
<evidence type="ECO:0000256" key="6">
    <source>
        <dbReference type="ARBA" id="ARBA00022759"/>
    </source>
</evidence>
<comment type="cofactor">
    <cofactor evidence="9">
        <name>Mn(2+)</name>
        <dbReference type="ChEBI" id="CHEBI:29035"/>
    </cofactor>
    <cofactor evidence="9">
        <name>Mg(2+)</name>
        <dbReference type="ChEBI" id="CHEBI:18420"/>
    </cofactor>
    <text evidence="9">Manganese or magnesium. Binds 1 divalent metal ion per monomer in the absence of substrate. May bind a second metal ion after substrate binding.</text>
</comment>
<dbReference type="EC" id="3.1.26.4" evidence="10"/>
<dbReference type="PANTHER" id="PTHR10954:SF7">
    <property type="entry name" value="RIBONUCLEASE H2 SUBUNIT A"/>
    <property type="match status" value="1"/>
</dbReference>
<dbReference type="CDD" id="cd07181">
    <property type="entry name" value="RNase_HII_eukaryota_like"/>
    <property type="match status" value="1"/>
</dbReference>
<dbReference type="FunFam" id="1.10.10.460:FF:000001">
    <property type="entry name" value="Ribonuclease"/>
    <property type="match status" value="1"/>
</dbReference>
<accession>A0AAV1K2N4</accession>
<dbReference type="GO" id="GO:0006298">
    <property type="term" value="P:mismatch repair"/>
    <property type="evidence" value="ECO:0007669"/>
    <property type="project" value="TreeGrafter"/>
</dbReference>
<comment type="caution">
    <text evidence="12">The sequence shown here is derived from an EMBL/GenBank/DDBJ whole genome shotgun (WGS) entry which is preliminary data.</text>
</comment>
<dbReference type="InterPro" id="IPR024567">
    <property type="entry name" value="RNase_HII/HIII_dom"/>
</dbReference>
<dbReference type="InterPro" id="IPR001352">
    <property type="entry name" value="RNase_HII/HIII"/>
</dbReference>
<keyword evidence="7 9" id="KW-0378">Hydrolase</keyword>
<dbReference type="SUPFAM" id="SSF53098">
    <property type="entry name" value="Ribonuclease H-like"/>
    <property type="match status" value="1"/>
</dbReference>
<keyword evidence="5 9" id="KW-0479">Metal-binding</keyword>
<evidence type="ECO:0000256" key="4">
    <source>
        <dbReference type="ARBA" id="ARBA00022722"/>
    </source>
</evidence>
<dbReference type="EMBL" id="CAVLEF010000280">
    <property type="protein sequence ID" value="CAK1555321.1"/>
    <property type="molecule type" value="Genomic_DNA"/>
</dbReference>
<evidence type="ECO:0000256" key="10">
    <source>
        <dbReference type="RuleBase" id="RU003515"/>
    </source>
</evidence>
<evidence type="ECO:0000313" key="13">
    <source>
        <dbReference type="Proteomes" id="UP001497472"/>
    </source>
</evidence>
<dbReference type="FunFam" id="3.30.420.10:FF:000016">
    <property type="entry name" value="Ribonuclease"/>
    <property type="match status" value="1"/>
</dbReference>
<comment type="function">
    <text evidence="8">Catalytic subunit of RNase HII, an endonuclease that specifically degrades the RNA of RNA:DNA hybrids. Participates in DNA replication, possibly by mediating the removal of lagging-strand Okazaki fragment RNA primers during DNA replication. Mediates the excision of single ribonucleotides from DNA:RNA duplexes.</text>
</comment>
<keyword evidence="4 9" id="KW-0540">Nuclease</keyword>
<dbReference type="GO" id="GO:0004523">
    <property type="term" value="F:RNA-DNA hybrid ribonuclease activity"/>
    <property type="evidence" value="ECO:0007669"/>
    <property type="project" value="UniProtKB-UniRule"/>
</dbReference>
<dbReference type="Pfam" id="PF01351">
    <property type="entry name" value="RNase_HII"/>
    <property type="match status" value="1"/>
</dbReference>
<evidence type="ECO:0000256" key="2">
    <source>
        <dbReference type="ARBA" id="ARBA00001946"/>
    </source>
</evidence>
<evidence type="ECO:0000259" key="11">
    <source>
        <dbReference type="PROSITE" id="PS51975"/>
    </source>
</evidence>
<feature type="binding site" evidence="9">
    <location>
        <position position="40"/>
    </location>
    <ligand>
        <name>a divalent metal cation</name>
        <dbReference type="ChEBI" id="CHEBI:60240"/>
    </ligand>
</feature>
<evidence type="ECO:0000256" key="9">
    <source>
        <dbReference type="PROSITE-ProRule" id="PRU01319"/>
    </source>
</evidence>
<sequence length="315" mass="35457">MESLNDLKDYIKSRCNSTKFLNLSEVPSNCRSEACMLGVDEAGRGPVLGPMVYGVAYCPINRTDILKDLGCADSKALTEEKRDEILVKMLKEEDCIKNVGWAAEVISPNYISNSMYRRAKHSLNEVSMTSAIDLIKKVIELGANIKEVYVDTVGPPEKYQAKLSDIFPGIKITVAKKADSIYPIVSAASIVAKVTRDHALKVWQFHEGLDLDYTQFGSGYPGDPLTKKFIREKIDPVFGYPLLVRFSWSTAELMLQEKAVSCTFEEIDEPSNKKSPRCKPINSFFAPKIENGTTRKRKKHKFFEERYLTIGNAFE</sequence>
<comment type="cofactor">
    <cofactor evidence="2">
        <name>Mg(2+)</name>
        <dbReference type="ChEBI" id="CHEBI:18420"/>
    </cofactor>
</comment>
<dbReference type="InterPro" id="IPR023160">
    <property type="entry name" value="RNase_HII_hlx-loop-hlx_cap_dom"/>
</dbReference>
<dbReference type="GO" id="GO:0032299">
    <property type="term" value="C:ribonuclease H2 complex"/>
    <property type="evidence" value="ECO:0007669"/>
    <property type="project" value="UniProtKB-ARBA"/>
</dbReference>
<evidence type="ECO:0000256" key="7">
    <source>
        <dbReference type="ARBA" id="ARBA00022801"/>
    </source>
</evidence>
<evidence type="ECO:0000256" key="3">
    <source>
        <dbReference type="ARBA" id="ARBA00007058"/>
    </source>
</evidence>
<dbReference type="PROSITE" id="PS51975">
    <property type="entry name" value="RNASE_H_2"/>
    <property type="match status" value="1"/>
</dbReference>
<proteinExistence type="inferred from homology"/>
<dbReference type="Proteomes" id="UP001497472">
    <property type="component" value="Unassembled WGS sequence"/>
</dbReference>
<dbReference type="AlphaFoldDB" id="A0AAV1K2N4"/>
<feature type="domain" description="RNase H type-2" evidence="11">
    <location>
        <begin position="34"/>
        <end position="260"/>
    </location>
</feature>
<comment type="catalytic activity">
    <reaction evidence="1 9 10">
        <text>Endonucleolytic cleavage to 5'-phosphomonoester.</text>
        <dbReference type="EC" id="3.1.26.4"/>
    </reaction>
</comment>
<evidence type="ECO:0000256" key="1">
    <source>
        <dbReference type="ARBA" id="ARBA00000077"/>
    </source>
</evidence>
<feature type="binding site" evidence="9">
    <location>
        <position position="151"/>
    </location>
    <ligand>
        <name>a divalent metal cation</name>
        <dbReference type="ChEBI" id="CHEBI:60240"/>
    </ligand>
</feature>
<keyword evidence="13" id="KW-1185">Reference proteome</keyword>
<protein>
    <recommendedName>
        <fullName evidence="10">Ribonuclease</fullName>
        <ecNumber evidence="10">3.1.26.4</ecNumber>
    </recommendedName>
</protein>
<gene>
    <name evidence="12" type="ORF">LNINA_LOCUS14146</name>
</gene>
<evidence type="ECO:0000256" key="5">
    <source>
        <dbReference type="ARBA" id="ARBA00022723"/>
    </source>
</evidence>
<evidence type="ECO:0000256" key="8">
    <source>
        <dbReference type="ARBA" id="ARBA00024981"/>
    </source>
</evidence>
<dbReference type="PANTHER" id="PTHR10954">
    <property type="entry name" value="RIBONUCLEASE H2 SUBUNIT A"/>
    <property type="match status" value="1"/>
</dbReference>
<dbReference type="Gene3D" id="3.30.420.10">
    <property type="entry name" value="Ribonuclease H-like superfamily/Ribonuclease H"/>
    <property type="match status" value="1"/>
</dbReference>